<dbReference type="InterPro" id="IPR004441">
    <property type="entry name" value="rRNA_MeTrfase_TrmH"/>
</dbReference>
<dbReference type="InterPro" id="IPR029026">
    <property type="entry name" value="tRNA_m1G_MTases_N"/>
</dbReference>
<dbReference type="PANTHER" id="PTHR46429">
    <property type="entry name" value="23S RRNA (GUANOSINE-2'-O-)-METHYLTRANSFERASE RLMB"/>
    <property type="match status" value="1"/>
</dbReference>
<accession>A0A2V2EWU8</accession>
<dbReference type="SUPFAM" id="SSF75217">
    <property type="entry name" value="alpha/beta knot"/>
    <property type="match status" value="1"/>
</dbReference>
<dbReference type="CDD" id="cd18103">
    <property type="entry name" value="SpoU-like_RlmB"/>
    <property type="match status" value="1"/>
</dbReference>
<organism evidence="5 6">
    <name type="scientific">Dielma fastidiosa</name>
    <dbReference type="NCBI Taxonomy" id="1034346"/>
    <lineage>
        <taxon>Bacteria</taxon>
        <taxon>Bacillati</taxon>
        <taxon>Bacillota</taxon>
        <taxon>Erysipelotrichia</taxon>
        <taxon>Erysipelotrichales</taxon>
        <taxon>Erysipelotrichaceae</taxon>
        <taxon>Dielma</taxon>
    </lineage>
</organism>
<keyword evidence="6" id="KW-1185">Reference proteome</keyword>
<dbReference type="GO" id="GO:0006396">
    <property type="term" value="P:RNA processing"/>
    <property type="evidence" value="ECO:0007669"/>
    <property type="project" value="InterPro"/>
</dbReference>
<dbReference type="Proteomes" id="UP000247612">
    <property type="component" value="Unassembled WGS sequence"/>
</dbReference>
<dbReference type="Pfam" id="PF08032">
    <property type="entry name" value="SpoU_sub_bind"/>
    <property type="match status" value="1"/>
</dbReference>
<evidence type="ECO:0000256" key="2">
    <source>
        <dbReference type="ARBA" id="ARBA00022603"/>
    </source>
</evidence>
<reference evidence="5 6" key="1">
    <citation type="submission" date="2018-05" db="EMBL/GenBank/DDBJ databases">
        <title>Genomic Encyclopedia of Type Strains, Phase IV (KMG-IV): sequencing the most valuable type-strain genomes for metagenomic binning, comparative biology and taxonomic classification.</title>
        <authorList>
            <person name="Goeker M."/>
        </authorList>
    </citation>
    <scope>NUCLEOTIDE SEQUENCE [LARGE SCALE GENOMIC DNA]</scope>
    <source>
        <strain evidence="5 6">JC118</strain>
    </source>
</reference>
<evidence type="ECO:0000313" key="6">
    <source>
        <dbReference type="Proteomes" id="UP000247612"/>
    </source>
</evidence>
<dbReference type="InterPro" id="IPR001537">
    <property type="entry name" value="SpoU_MeTrfase"/>
</dbReference>
<dbReference type="SMART" id="SM00967">
    <property type="entry name" value="SpoU_sub_bind"/>
    <property type="match status" value="1"/>
</dbReference>
<proteinExistence type="inferred from homology"/>
<dbReference type="GO" id="GO:0008173">
    <property type="term" value="F:RNA methyltransferase activity"/>
    <property type="evidence" value="ECO:0007669"/>
    <property type="project" value="InterPro"/>
</dbReference>
<keyword evidence="3 5" id="KW-0808">Transferase</keyword>
<dbReference type="PANTHER" id="PTHR46429:SF1">
    <property type="entry name" value="23S RRNA (GUANOSINE-2'-O-)-METHYLTRANSFERASE RLMB"/>
    <property type="match status" value="1"/>
</dbReference>
<keyword evidence="2 5" id="KW-0489">Methyltransferase</keyword>
<gene>
    <name evidence="5" type="ORF">DES51_10854</name>
</gene>
<dbReference type="AlphaFoldDB" id="A0A2V2EWU8"/>
<dbReference type="InterPro" id="IPR013123">
    <property type="entry name" value="SpoU_subst-bd"/>
</dbReference>
<sequence>MDQDLLLEGNISVKAALLAKVRTVCEVIVDEHKNDKDTRYILAKAYEAGVEVKKVSRDAIDDIAEGKTHGGLIARVSERRYQSLADVINLSNPFLALVEGVEDPFNFGYLCRILYAAGCDGLLVSSRNWSSAAKVVTKSSAGASEYLPIIPIEDFDEALSQLHERQIKIYCAMRENAIEYYDADFKSPVCIAIGGEMRGLSKTVLSHSDQNIYIPYPNDFRNALNAAGAASAIAFECVRQRRHK</sequence>
<evidence type="ECO:0000313" key="5">
    <source>
        <dbReference type="EMBL" id="PXX78128.1"/>
    </source>
</evidence>
<dbReference type="RefSeq" id="WP_022936847.1">
    <property type="nucleotide sequence ID" value="NZ_CABKRQ010000001.1"/>
</dbReference>
<dbReference type="GeneID" id="94439828"/>
<dbReference type="EMBL" id="QJKH01000008">
    <property type="protein sequence ID" value="PXX78128.1"/>
    <property type="molecule type" value="Genomic_DNA"/>
</dbReference>
<protein>
    <submittedName>
        <fullName evidence="5">23S rRNA (Guanosine2251-2'-O)-methyltransferase</fullName>
    </submittedName>
</protein>
<dbReference type="Gene3D" id="3.30.1330.30">
    <property type="match status" value="1"/>
</dbReference>
<name>A0A2V2EWU8_9FIRM</name>
<evidence type="ECO:0000256" key="1">
    <source>
        <dbReference type="ARBA" id="ARBA00007228"/>
    </source>
</evidence>
<evidence type="ECO:0000259" key="4">
    <source>
        <dbReference type="SMART" id="SM00967"/>
    </source>
</evidence>
<dbReference type="Pfam" id="PF00588">
    <property type="entry name" value="SpoU_methylase"/>
    <property type="match status" value="1"/>
</dbReference>
<dbReference type="GO" id="GO:0005829">
    <property type="term" value="C:cytosol"/>
    <property type="evidence" value="ECO:0007669"/>
    <property type="project" value="TreeGrafter"/>
</dbReference>
<dbReference type="GO" id="GO:0003723">
    <property type="term" value="F:RNA binding"/>
    <property type="evidence" value="ECO:0007669"/>
    <property type="project" value="InterPro"/>
</dbReference>
<comment type="similarity">
    <text evidence="1">Belongs to the class IV-like SAM-binding methyltransferase superfamily. RNA methyltransferase TrmH family.</text>
</comment>
<dbReference type="GO" id="GO:0032259">
    <property type="term" value="P:methylation"/>
    <property type="evidence" value="ECO:0007669"/>
    <property type="project" value="UniProtKB-KW"/>
</dbReference>
<dbReference type="InterPro" id="IPR029064">
    <property type="entry name" value="Ribosomal_eL30-like_sf"/>
</dbReference>
<dbReference type="InterPro" id="IPR029028">
    <property type="entry name" value="Alpha/beta_knot_MTases"/>
</dbReference>
<dbReference type="Gene3D" id="3.40.1280.10">
    <property type="match status" value="1"/>
</dbReference>
<feature type="domain" description="RNA 2-O ribose methyltransferase substrate binding" evidence="4">
    <location>
        <begin position="6"/>
        <end position="82"/>
    </location>
</feature>
<comment type="caution">
    <text evidence="5">The sequence shown here is derived from an EMBL/GenBank/DDBJ whole genome shotgun (WGS) entry which is preliminary data.</text>
</comment>
<evidence type="ECO:0000256" key="3">
    <source>
        <dbReference type="ARBA" id="ARBA00022679"/>
    </source>
</evidence>
<dbReference type="OrthoDB" id="1768434at2"/>
<dbReference type="SUPFAM" id="SSF55315">
    <property type="entry name" value="L30e-like"/>
    <property type="match status" value="1"/>
</dbReference>
<dbReference type="STRING" id="1034346.GCA_000313565_00543"/>